<dbReference type="EC" id="3.1.26.-" evidence="4"/>
<sequence>MKDSMESLITADAGLWSHEPMKPPHLLNPIVLAYIGDSVFELIVRQYLISQPNHKLQHLHRQATGYVSAKAQCALLEKWRPLLTDTEADMVRRGRNGKSGSPPKNADIAEYRQATGLECLVGYLYYSKQIDRLHELMRVAFGERADEAGIAISKEVKE</sequence>
<keyword evidence="2 4" id="KW-0255">Endonuclease</keyword>
<keyword evidence="7" id="KW-1185">Reference proteome</keyword>
<comment type="caution">
    <text evidence="6">The sequence shown here is derived from an EMBL/GenBank/DDBJ whole genome shotgun (WGS) entry which is preliminary data.</text>
</comment>
<evidence type="ECO:0000256" key="4">
    <source>
        <dbReference type="HAMAP-Rule" id="MF_01468"/>
    </source>
</evidence>
<dbReference type="EMBL" id="CAKMMF010000033">
    <property type="protein sequence ID" value="CAH1219776.1"/>
    <property type="molecule type" value="Genomic_DNA"/>
</dbReference>
<evidence type="ECO:0000256" key="2">
    <source>
        <dbReference type="ARBA" id="ARBA00022759"/>
    </source>
</evidence>
<evidence type="ECO:0000313" key="7">
    <source>
        <dbReference type="Proteomes" id="UP000838686"/>
    </source>
</evidence>
<evidence type="ECO:0000313" key="6">
    <source>
        <dbReference type="EMBL" id="CAH1219776.1"/>
    </source>
</evidence>
<dbReference type="SMART" id="SM00535">
    <property type="entry name" value="RIBOc"/>
    <property type="match status" value="1"/>
</dbReference>
<dbReference type="Gene3D" id="1.10.1520.10">
    <property type="entry name" value="Ribonuclease III domain"/>
    <property type="match status" value="1"/>
</dbReference>
<dbReference type="InterPro" id="IPR008226">
    <property type="entry name" value="Mini3_fam"/>
</dbReference>
<protein>
    <recommendedName>
        <fullName evidence="4">Mini-ribonuclease 3</fullName>
        <shortName evidence="4">Mini-3</shortName>
        <shortName evidence="4">Mini-RNase 3</shortName>
        <ecNumber evidence="4">3.1.26.-</ecNumber>
    </recommendedName>
    <alternativeName>
        <fullName evidence="4">Mini-RNase III</fullName>
        <shortName evidence="4">Mini-III</shortName>
    </alternativeName>
</protein>
<evidence type="ECO:0000256" key="3">
    <source>
        <dbReference type="ARBA" id="ARBA00022801"/>
    </source>
</evidence>
<keyword evidence="4" id="KW-0699">rRNA-binding</keyword>
<feature type="domain" description="RNase III" evidence="5">
    <location>
        <begin position="6"/>
        <end position="150"/>
    </location>
</feature>
<keyword evidence="4" id="KW-0694">RNA-binding</keyword>
<gene>
    <name evidence="4 6" type="primary">mrnC</name>
    <name evidence="6" type="ORF">PAECIP111893_04611</name>
</gene>
<reference evidence="6" key="1">
    <citation type="submission" date="2022-01" db="EMBL/GenBank/DDBJ databases">
        <authorList>
            <person name="Criscuolo A."/>
        </authorList>
    </citation>
    <scope>NUCLEOTIDE SEQUENCE</scope>
    <source>
        <strain evidence="6">CIP111893</strain>
    </source>
</reference>
<organism evidence="6 7">
    <name type="scientific">Paenibacillus plantiphilus</name>
    <dbReference type="NCBI Taxonomy" id="2905650"/>
    <lineage>
        <taxon>Bacteria</taxon>
        <taxon>Bacillati</taxon>
        <taxon>Bacillota</taxon>
        <taxon>Bacilli</taxon>
        <taxon>Bacillales</taxon>
        <taxon>Paenibacillaceae</taxon>
        <taxon>Paenibacillus</taxon>
    </lineage>
</organism>
<feature type="active site" evidence="4">
    <location>
        <position position="37"/>
    </location>
</feature>
<keyword evidence="4" id="KW-0963">Cytoplasm</keyword>
<keyword evidence="3 4" id="KW-0378">Hydrolase</keyword>
<name>A0ABM9CRG1_9BACL</name>
<dbReference type="InterPro" id="IPR036389">
    <property type="entry name" value="RNase_III_sf"/>
</dbReference>
<dbReference type="Pfam" id="PF00636">
    <property type="entry name" value="Ribonuclease_3"/>
    <property type="match status" value="1"/>
</dbReference>
<accession>A0ABM9CRG1</accession>
<proteinExistence type="inferred from homology"/>
<dbReference type="GO" id="GO:0016787">
    <property type="term" value="F:hydrolase activity"/>
    <property type="evidence" value="ECO:0007669"/>
    <property type="project" value="UniProtKB-KW"/>
</dbReference>
<keyword evidence="4" id="KW-0460">Magnesium</keyword>
<comment type="function">
    <text evidence="4">Involved in correct processing of both the 5' and 3' ends of 23S rRNA precursor. Processes 30S rRNA precursor transcript even in absence of ribonuclease 3 (Rnc); Rnc processes 30S rRNA into smaller rRNA precursors.</text>
</comment>
<dbReference type="HAMAP" id="MF_01468">
    <property type="entry name" value="RNase_Mini_III"/>
    <property type="match status" value="1"/>
</dbReference>
<comment type="subcellular location">
    <subcellularLocation>
        <location evidence="4">Cytoplasm</location>
    </subcellularLocation>
</comment>
<dbReference type="InterPro" id="IPR000999">
    <property type="entry name" value="RNase_III_dom"/>
</dbReference>
<evidence type="ECO:0000259" key="5">
    <source>
        <dbReference type="SMART" id="SM00535"/>
    </source>
</evidence>
<comment type="similarity">
    <text evidence="4">Belongs to the MrnC RNase family.</text>
</comment>
<dbReference type="CDD" id="cd00593">
    <property type="entry name" value="RIBOc"/>
    <property type="match status" value="1"/>
</dbReference>
<dbReference type="PANTHER" id="PTHR34276:SF1">
    <property type="entry name" value="MINI-RIBONUCLEASE 3"/>
    <property type="match status" value="1"/>
</dbReference>
<dbReference type="PANTHER" id="PTHR34276">
    <property type="entry name" value="MINI-RIBONUCLEASE 3"/>
    <property type="match status" value="1"/>
</dbReference>
<comment type="subunit">
    <text evidence="4">Homodimer.</text>
</comment>
<comment type="cofactor">
    <cofactor evidence="4">
        <name>Mg(2+)</name>
        <dbReference type="ChEBI" id="CHEBI:18420"/>
    </cofactor>
</comment>
<keyword evidence="4" id="KW-0698">rRNA processing</keyword>
<dbReference type="SUPFAM" id="SSF69065">
    <property type="entry name" value="RNase III domain-like"/>
    <property type="match status" value="1"/>
</dbReference>
<keyword evidence="1 4" id="KW-0540">Nuclease</keyword>
<keyword evidence="4" id="KW-0690">Ribosome biogenesis</keyword>
<dbReference type="Proteomes" id="UP000838686">
    <property type="component" value="Unassembled WGS sequence"/>
</dbReference>
<evidence type="ECO:0000256" key="1">
    <source>
        <dbReference type="ARBA" id="ARBA00022722"/>
    </source>
</evidence>